<proteinExistence type="predicted"/>
<accession>A0A6C0J9T6</accession>
<dbReference type="EMBL" id="MN740329">
    <property type="protein sequence ID" value="QHU00758.1"/>
    <property type="molecule type" value="Genomic_DNA"/>
</dbReference>
<organism evidence="1">
    <name type="scientific">viral metagenome</name>
    <dbReference type="NCBI Taxonomy" id="1070528"/>
    <lineage>
        <taxon>unclassified sequences</taxon>
        <taxon>metagenomes</taxon>
        <taxon>organismal metagenomes</taxon>
    </lineage>
</organism>
<protein>
    <submittedName>
        <fullName evidence="1">Uncharacterized protein</fullName>
    </submittedName>
</protein>
<name>A0A6C0J9T6_9ZZZZ</name>
<reference evidence="1" key="1">
    <citation type="journal article" date="2020" name="Nature">
        <title>Giant virus diversity and host interactions through global metagenomics.</title>
        <authorList>
            <person name="Schulz F."/>
            <person name="Roux S."/>
            <person name="Paez-Espino D."/>
            <person name="Jungbluth S."/>
            <person name="Walsh D.A."/>
            <person name="Denef V.J."/>
            <person name="McMahon K.D."/>
            <person name="Konstantinidis K.T."/>
            <person name="Eloe-Fadrosh E.A."/>
            <person name="Kyrpides N.C."/>
            <person name="Woyke T."/>
        </authorList>
    </citation>
    <scope>NUCLEOTIDE SEQUENCE</scope>
    <source>
        <strain evidence="1">GVMAG-M-3300025860-20</strain>
    </source>
</reference>
<dbReference type="AlphaFoldDB" id="A0A6C0J9T6"/>
<evidence type="ECO:0000313" key="1">
    <source>
        <dbReference type="EMBL" id="QHU00758.1"/>
    </source>
</evidence>
<sequence>MSDLPLSSHSLNTIIYNDNVYISEYNIEYIMISYPEQFISYPELGWNFTDSIKKYYGATSYYVQTEVY</sequence>